<name>A0A8S3SV12_MYTED</name>
<comment type="caution">
    <text evidence="4">The sequence shown here is derived from an EMBL/GenBank/DDBJ whole genome shotgun (WGS) entry which is preliminary data.</text>
</comment>
<organism evidence="4 5">
    <name type="scientific">Mytilus edulis</name>
    <name type="common">Blue mussel</name>
    <dbReference type="NCBI Taxonomy" id="6550"/>
    <lineage>
        <taxon>Eukaryota</taxon>
        <taxon>Metazoa</taxon>
        <taxon>Spiralia</taxon>
        <taxon>Lophotrochozoa</taxon>
        <taxon>Mollusca</taxon>
        <taxon>Bivalvia</taxon>
        <taxon>Autobranchia</taxon>
        <taxon>Pteriomorphia</taxon>
        <taxon>Mytilida</taxon>
        <taxon>Mytiloidea</taxon>
        <taxon>Mytilidae</taxon>
        <taxon>Mytilinae</taxon>
        <taxon>Mytilus</taxon>
    </lineage>
</organism>
<reference evidence="4" key="1">
    <citation type="submission" date="2021-03" db="EMBL/GenBank/DDBJ databases">
        <authorList>
            <person name="Bekaert M."/>
        </authorList>
    </citation>
    <scope>NUCLEOTIDE SEQUENCE</scope>
</reference>
<dbReference type="OrthoDB" id="20872at2759"/>
<dbReference type="PANTHER" id="PTHR24198">
    <property type="entry name" value="ANKYRIN REPEAT AND PROTEIN KINASE DOMAIN-CONTAINING PROTEIN"/>
    <property type="match status" value="1"/>
</dbReference>
<dbReference type="AlphaFoldDB" id="A0A8S3SV12"/>
<keyword evidence="1" id="KW-0677">Repeat</keyword>
<protein>
    <submittedName>
        <fullName evidence="4">INVS</fullName>
    </submittedName>
</protein>
<sequence>MENGGMDNVAEIAEQELEGVTQMHVAAVNGDKALLAKQIVSSTQELDTGDQFGRTPLMFCVLADRLDCAELLLRAGTQGNNRLLKLLLSKGADIKQKDNEGQTVLHLCTRHKSTKCMNLLLRQLSPGEIDDQDKKKRTALHWAASYGNVEHVKLLIKQDSNIGIPDIEGKEKKIVQSFEETTPTVINWPDYEGRTSLHLAVADGNESIVKVLISVVNSNISALDNMFRTPLHWAAVLGHSGIVSLLLDNGGDYASQIQTDTVAVFLTYKIVVDEPDVEGRSAFMWVGGKGADDLRHTLHAAALSGHASTVKLLLDHGALIDAPDLLKHTSLFRACEMGHTDVVQTLIDYGARVDVLDHDGRSSLHW</sequence>
<keyword evidence="2 3" id="KW-0040">ANK repeat</keyword>
<evidence type="ECO:0000256" key="1">
    <source>
        <dbReference type="ARBA" id="ARBA00022737"/>
    </source>
</evidence>
<evidence type="ECO:0000313" key="5">
    <source>
        <dbReference type="Proteomes" id="UP000683360"/>
    </source>
</evidence>
<feature type="repeat" description="ANK" evidence="3">
    <location>
        <begin position="226"/>
        <end position="258"/>
    </location>
</feature>
<dbReference type="SMART" id="SM00248">
    <property type="entry name" value="ANK"/>
    <property type="match status" value="8"/>
</dbReference>
<feature type="repeat" description="ANK" evidence="3">
    <location>
        <begin position="72"/>
        <end position="99"/>
    </location>
</feature>
<dbReference type="Pfam" id="PF00023">
    <property type="entry name" value="Ank"/>
    <property type="match status" value="1"/>
</dbReference>
<dbReference type="PRINTS" id="PR01415">
    <property type="entry name" value="ANKYRIN"/>
</dbReference>
<accession>A0A8S3SV12</accession>
<evidence type="ECO:0000256" key="3">
    <source>
        <dbReference type="PROSITE-ProRule" id="PRU00023"/>
    </source>
</evidence>
<dbReference type="PANTHER" id="PTHR24198:SF165">
    <property type="entry name" value="ANKYRIN REPEAT-CONTAINING PROTEIN-RELATED"/>
    <property type="match status" value="1"/>
</dbReference>
<feature type="repeat" description="ANK" evidence="3">
    <location>
        <begin position="293"/>
        <end position="325"/>
    </location>
</feature>
<dbReference type="Pfam" id="PF12796">
    <property type="entry name" value="Ank_2"/>
    <property type="match status" value="3"/>
</dbReference>
<dbReference type="InterPro" id="IPR036770">
    <property type="entry name" value="Ankyrin_rpt-contain_sf"/>
</dbReference>
<dbReference type="PROSITE" id="PS50297">
    <property type="entry name" value="ANK_REP_REGION"/>
    <property type="match status" value="5"/>
</dbReference>
<keyword evidence="5" id="KW-1185">Reference proteome</keyword>
<dbReference type="Gene3D" id="1.25.40.20">
    <property type="entry name" value="Ankyrin repeat-containing domain"/>
    <property type="match status" value="4"/>
</dbReference>
<feature type="repeat" description="ANK" evidence="3">
    <location>
        <begin position="192"/>
        <end position="214"/>
    </location>
</feature>
<evidence type="ECO:0000256" key="2">
    <source>
        <dbReference type="ARBA" id="ARBA00023043"/>
    </source>
</evidence>
<feature type="repeat" description="ANK" evidence="3">
    <location>
        <begin position="135"/>
        <end position="167"/>
    </location>
</feature>
<evidence type="ECO:0000313" key="4">
    <source>
        <dbReference type="EMBL" id="CAG2222611.1"/>
    </source>
</evidence>
<dbReference type="PROSITE" id="PS50088">
    <property type="entry name" value="ANK_REPEAT"/>
    <property type="match status" value="6"/>
</dbReference>
<feature type="repeat" description="ANK" evidence="3">
    <location>
        <begin position="326"/>
        <end position="358"/>
    </location>
</feature>
<proteinExistence type="predicted"/>
<dbReference type="InterPro" id="IPR002110">
    <property type="entry name" value="Ankyrin_rpt"/>
</dbReference>
<dbReference type="Proteomes" id="UP000683360">
    <property type="component" value="Unassembled WGS sequence"/>
</dbReference>
<dbReference type="EMBL" id="CAJPWZ010001763">
    <property type="protein sequence ID" value="CAG2222611.1"/>
    <property type="molecule type" value="Genomic_DNA"/>
</dbReference>
<gene>
    <name evidence="4" type="ORF">MEDL_35974</name>
</gene>
<dbReference type="SUPFAM" id="SSF48403">
    <property type="entry name" value="Ankyrin repeat"/>
    <property type="match status" value="1"/>
</dbReference>